<feature type="transmembrane region" description="Helical" evidence="2">
    <location>
        <begin position="284"/>
        <end position="311"/>
    </location>
</feature>
<keyword evidence="2" id="KW-1133">Transmembrane helix</keyword>
<dbReference type="AlphaFoldDB" id="A0A8X7N180"/>
<evidence type="ECO:0000313" key="3">
    <source>
        <dbReference type="EMBL" id="KAE8263194.1"/>
    </source>
</evidence>
<dbReference type="Proteomes" id="UP000078113">
    <property type="component" value="Unassembled WGS sequence"/>
</dbReference>
<gene>
    <name evidence="3" type="ORF">A4X09_0g7292</name>
</gene>
<evidence type="ECO:0000313" key="4">
    <source>
        <dbReference type="Proteomes" id="UP000078113"/>
    </source>
</evidence>
<reference evidence="3" key="2">
    <citation type="journal article" date="2019" name="IMA Fungus">
        <title>Genome sequencing and comparison of five Tilletia species to identify candidate genes for the detection of regulated species infecting wheat.</title>
        <authorList>
            <person name="Nguyen H.D.T."/>
            <person name="Sultana T."/>
            <person name="Kesanakurti P."/>
            <person name="Hambleton S."/>
        </authorList>
    </citation>
    <scope>NUCLEOTIDE SEQUENCE</scope>
    <source>
        <strain evidence="3">DAOMC 236422</strain>
    </source>
</reference>
<feature type="transmembrane region" description="Helical" evidence="2">
    <location>
        <begin position="250"/>
        <end position="269"/>
    </location>
</feature>
<evidence type="ECO:0000256" key="1">
    <source>
        <dbReference type="SAM" id="MobiDB-lite"/>
    </source>
</evidence>
<feature type="region of interest" description="Disordered" evidence="1">
    <location>
        <begin position="1"/>
        <end position="23"/>
    </location>
</feature>
<feature type="transmembrane region" description="Helical" evidence="2">
    <location>
        <begin position="166"/>
        <end position="184"/>
    </location>
</feature>
<name>A0A8X7N180_9BASI</name>
<reference evidence="3" key="1">
    <citation type="submission" date="2016-04" db="EMBL/GenBank/DDBJ databases">
        <authorList>
            <person name="Nguyen H.D."/>
            <person name="Samba Siva P."/>
            <person name="Cullis J."/>
            <person name="Levesque C.A."/>
            <person name="Hambleton S."/>
        </authorList>
    </citation>
    <scope>NUCLEOTIDE SEQUENCE</scope>
    <source>
        <strain evidence="3">DAOMC 236422</strain>
    </source>
</reference>
<keyword evidence="2" id="KW-0472">Membrane</keyword>
<sequence length="357" mass="39720">MADPPSSASNPSGQPESDQSTVESLRKEIENLREGLTQFRRTIMVLCQSGMATLGLQYVDVGLDYLDTALPALATMPFVSDHHDFEKIRAGVKEVRDYIKDGHQGPEQKEQKDGRQGSKQSQDHLAQLVYRLHVLADRLKNFAKHEIIETKKRVEEEELRKVTQDGVLIALMAGVAAQSVAFVLPVSSTQPDLDTAASMLLLSAIVFGVSGVLAQASAYRRLTSVTALPIHYMKLKPITAIAHKGQAFGWSYNLTVLFTVAGLNCFAWMKLHPAKAPEDYQPPLVIFVIFFIIVCIPALAAVLAFVIRYIWHRYEVNHSDSERMGFVQYAKAAGEVDVGFCRETQIHKAQIRNDPTR</sequence>
<keyword evidence="2" id="KW-0812">Transmembrane</keyword>
<feature type="transmembrane region" description="Helical" evidence="2">
    <location>
        <begin position="196"/>
        <end position="214"/>
    </location>
</feature>
<proteinExistence type="predicted"/>
<protein>
    <submittedName>
        <fullName evidence="3">Uncharacterized protein</fullName>
    </submittedName>
</protein>
<dbReference type="EMBL" id="LWDG02000686">
    <property type="protein sequence ID" value="KAE8263194.1"/>
    <property type="molecule type" value="Genomic_DNA"/>
</dbReference>
<comment type="caution">
    <text evidence="3">The sequence shown here is derived from an EMBL/GenBank/DDBJ whole genome shotgun (WGS) entry which is preliminary data.</text>
</comment>
<keyword evidence="4" id="KW-1185">Reference proteome</keyword>
<accession>A0A8X7N180</accession>
<evidence type="ECO:0000256" key="2">
    <source>
        <dbReference type="SAM" id="Phobius"/>
    </source>
</evidence>
<organism evidence="3 4">
    <name type="scientific">Tilletia walkeri</name>
    <dbReference type="NCBI Taxonomy" id="117179"/>
    <lineage>
        <taxon>Eukaryota</taxon>
        <taxon>Fungi</taxon>
        <taxon>Dikarya</taxon>
        <taxon>Basidiomycota</taxon>
        <taxon>Ustilaginomycotina</taxon>
        <taxon>Exobasidiomycetes</taxon>
        <taxon>Tilletiales</taxon>
        <taxon>Tilletiaceae</taxon>
        <taxon>Tilletia</taxon>
    </lineage>
</organism>